<reference evidence="2 3" key="1">
    <citation type="submission" date="2019-06" db="EMBL/GenBank/DDBJ databases">
        <title>Complete genome of Microbacterium foliorum M2.</title>
        <authorList>
            <person name="Cao G."/>
        </authorList>
    </citation>
    <scope>NUCLEOTIDE SEQUENCE [LARGE SCALE GENOMIC DNA]</scope>
    <source>
        <strain evidence="2 3">M2</strain>
    </source>
</reference>
<feature type="transmembrane region" description="Helical" evidence="1">
    <location>
        <begin position="46"/>
        <end position="70"/>
    </location>
</feature>
<name>A0A4Y5YPR1_9MICO</name>
<evidence type="ECO:0000313" key="2">
    <source>
        <dbReference type="EMBL" id="QDE34516.1"/>
    </source>
</evidence>
<gene>
    <name evidence="2" type="ORF">FIV50_06785</name>
</gene>
<keyword evidence="1" id="KW-1133">Transmembrane helix</keyword>
<dbReference type="EMBL" id="CP041040">
    <property type="protein sequence ID" value="QDE34516.1"/>
    <property type="molecule type" value="Genomic_DNA"/>
</dbReference>
<dbReference type="Proteomes" id="UP000316125">
    <property type="component" value="Chromosome"/>
</dbReference>
<dbReference type="OrthoDB" id="5123569at2"/>
<dbReference type="AlphaFoldDB" id="A0A4Y5YPR1"/>
<sequence>MSDDNHTVPYPAADSEHPTLVIPGGKDGVAVDGVASPARKRKRWPWVLLTVVVLLAALVVAAELIARAVLPGIVRGIVIEQLDLPADQELAVEADGILLPQLIGGTLDSLHLSTDSVTLEGITGAVDVTATGVPLRGGDLRDASGTIRIDESQFTTLLSNTDLPIDTVTLETPNATVSGSVSVLGITIPISLTVTPGVAEGDLELTPVGLTIGGLEVDADQVGSTLGALGEQLTETQRICIADQLPAGITLTDLEIDGSEAVIDVDVDGAIATDESLLAKGTCPQA</sequence>
<keyword evidence="1" id="KW-0472">Membrane</keyword>
<evidence type="ECO:0000256" key="1">
    <source>
        <dbReference type="SAM" id="Phobius"/>
    </source>
</evidence>
<proteinExistence type="predicted"/>
<dbReference type="Pfam" id="PF11209">
    <property type="entry name" value="LmeA"/>
    <property type="match status" value="1"/>
</dbReference>
<accession>A0A4Y5YPR1</accession>
<keyword evidence="1" id="KW-0812">Transmembrane</keyword>
<dbReference type="RefSeq" id="WP_140036772.1">
    <property type="nucleotide sequence ID" value="NZ_CP041040.1"/>
</dbReference>
<dbReference type="InterPro" id="IPR021373">
    <property type="entry name" value="DUF2993"/>
</dbReference>
<evidence type="ECO:0000313" key="3">
    <source>
        <dbReference type="Proteomes" id="UP000316125"/>
    </source>
</evidence>
<protein>
    <submittedName>
        <fullName evidence="2">DUF2993 domain-containing protein</fullName>
    </submittedName>
</protein>
<organism evidence="2 3">
    <name type="scientific">Microbacterium foliorum</name>
    <dbReference type="NCBI Taxonomy" id="104336"/>
    <lineage>
        <taxon>Bacteria</taxon>
        <taxon>Bacillati</taxon>
        <taxon>Actinomycetota</taxon>
        <taxon>Actinomycetes</taxon>
        <taxon>Micrococcales</taxon>
        <taxon>Microbacteriaceae</taxon>
        <taxon>Microbacterium</taxon>
    </lineage>
</organism>